<dbReference type="PANTHER" id="PTHR10773">
    <property type="entry name" value="DNA-DIRECTED RNA POLYMERASES I, II, AND III SUBUNIT RPABC2"/>
    <property type="match status" value="1"/>
</dbReference>
<reference evidence="2" key="1">
    <citation type="submission" date="2025-08" db="UniProtKB">
        <authorList>
            <consortium name="RefSeq"/>
        </authorList>
    </citation>
    <scope>IDENTIFICATION</scope>
    <source>
        <tissue evidence="2">Total insect</tissue>
    </source>
</reference>
<dbReference type="AlphaFoldDB" id="A0A6P8Z7R4"/>
<dbReference type="GeneID" id="117648082"/>
<sequence>MPLRSSLCSKRAVNLVALCNNESSPTFKLSSPMPSCSTISPVSSWWDNVFEASDIVQPCHPSNFPSEKNVNSVKRKLCFSPVKVADIIPCETSPNPSKLPLTSKDNILDKTPVTASKLCLTPNDNIPWGSSPAASKLLSAVNDRKCLPNRSDVAEVLSPRCEVVSGISCIQELTNQSTGLDFKKSDDFRATPNLSNCGDTTCDVKLLYPSQSKILAAKFALNAGIEHITIKGTLKKARSLKPSCKDSCKRCTIPKLSHSERLEIYNEFWALKDHVKQWIFIKNVVSCNAPKNKTSAPGAKGEKLSSRTYHFFVCGARKRVCKTMFKSTLSICDSWVDSALSHFSSAGMACDKRGKKRV</sequence>
<evidence type="ECO:0000313" key="2">
    <source>
        <dbReference type="RefSeq" id="XP_034246176.1"/>
    </source>
</evidence>
<protein>
    <submittedName>
        <fullName evidence="2">Uncharacterized protein LOC117648082</fullName>
    </submittedName>
</protein>
<accession>A0A6P8Z7R4</accession>
<dbReference type="InParanoid" id="A0A6P8Z7R4"/>
<dbReference type="Proteomes" id="UP000515158">
    <property type="component" value="Unplaced"/>
</dbReference>
<name>A0A6P8Z7R4_THRPL</name>
<evidence type="ECO:0000313" key="1">
    <source>
        <dbReference type="Proteomes" id="UP000515158"/>
    </source>
</evidence>
<organism evidence="2">
    <name type="scientific">Thrips palmi</name>
    <name type="common">Melon thrips</name>
    <dbReference type="NCBI Taxonomy" id="161013"/>
    <lineage>
        <taxon>Eukaryota</taxon>
        <taxon>Metazoa</taxon>
        <taxon>Ecdysozoa</taxon>
        <taxon>Arthropoda</taxon>
        <taxon>Hexapoda</taxon>
        <taxon>Insecta</taxon>
        <taxon>Pterygota</taxon>
        <taxon>Neoptera</taxon>
        <taxon>Paraneoptera</taxon>
        <taxon>Thysanoptera</taxon>
        <taxon>Terebrantia</taxon>
        <taxon>Thripoidea</taxon>
        <taxon>Thripidae</taxon>
        <taxon>Thrips</taxon>
    </lineage>
</organism>
<proteinExistence type="predicted"/>
<dbReference type="OrthoDB" id="6136790at2759"/>
<dbReference type="RefSeq" id="XP_034246176.1">
    <property type="nucleotide sequence ID" value="XM_034390285.1"/>
</dbReference>
<dbReference type="PANTHER" id="PTHR10773:SF19">
    <property type="match status" value="1"/>
</dbReference>
<dbReference type="KEGG" id="tpal:117648082"/>
<keyword evidence="1" id="KW-1185">Reference proteome</keyword>
<gene>
    <name evidence="2" type="primary">LOC117648082</name>
</gene>